<dbReference type="RefSeq" id="XP_016459125.1">
    <property type="nucleotide sequence ID" value="XM_016603639.1"/>
</dbReference>
<evidence type="ECO:0000313" key="2">
    <source>
        <dbReference type="RefSeq" id="XP_016459125.2"/>
    </source>
</evidence>
<dbReference type="KEGG" id="nta:107782711"/>
<gene>
    <name evidence="2" type="primary">LOC107782711</name>
</gene>
<protein>
    <submittedName>
        <fullName evidence="2">Uncharacterized protein LOC107782711</fullName>
    </submittedName>
</protein>
<dbReference type="OrthoDB" id="1298192at2759"/>
<organism evidence="1 2">
    <name type="scientific">Nicotiana tabacum</name>
    <name type="common">Common tobacco</name>
    <dbReference type="NCBI Taxonomy" id="4097"/>
    <lineage>
        <taxon>Eukaryota</taxon>
        <taxon>Viridiplantae</taxon>
        <taxon>Streptophyta</taxon>
        <taxon>Embryophyta</taxon>
        <taxon>Tracheophyta</taxon>
        <taxon>Spermatophyta</taxon>
        <taxon>Magnoliopsida</taxon>
        <taxon>eudicotyledons</taxon>
        <taxon>Gunneridae</taxon>
        <taxon>Pentapetalae</taxon>
        <taxon>asterids</taxon>
        <taxon>lamiids</taxon>
        <taxon>Solanales</taxon>
        <taxon>Solanaceae</taxon>
        <taxon>Nicotianoideae</taxon>
        <taxon>Nicotianeae</taxon>
        <taxon>Nicotiana</taxon>
    </lineage>
</organism>
<evidence type="ECO:0000313" key="1">
    <source>
        <dbReference type="Proteomes" id="UP000790787"/>
    </source>
</evidence>
<dbReference type="GeneID" id="107782711"/>
<reference evidence="1" key="1">
    <citation type="journal article" date="2014" name="Nat. Commun.">
        <title>The tobacco genome sequence and its comparison with those of tomato and potato.</title>
        <authorList>
            <person name="Sierro N."/>
            <person name="Battey J.N."/>
            <person name="Ouadi S."/>
            <person name="Bakaher N."/>
            <person name="Bovet L."/>
            <person name="Willig A."/>
            <person name="Goepfert S."/>
            <person name="Peitsch M.C."/>
            <person name="Ivanov N.V."/>
        </authorList>
    </citation>
    <scope>NUCLEOTIDE SEQUENCE [LARGE SCALE GENOMIC DNA]</scope>
</reference>
<keyword evidence="1" id="KW-1185">Reference proteome</keyword>
<dbReference type="RefSeq" id="XP_016459125.2">
    <property type="nucleotide sequence ID" value="XM_016603639.2"/>
</dbReference>
<dbReference type="OMA" id="QDRTIND"/>
<sequence>MEVLYAYEVASGQKINKSKSGVYMHHSTNDGVVRKVERIIGIRRQDFPFIYLGCPIFYTRKKMEYYEGLINKVLDKLQSRKGKLLSIGGRAVLITYVLQSMLIHLLPTVNPPVFVINKLQKLFARFFWSNSVDGRARHWASWDTLCLPCD</sequence>
<dbReference type="Proteomes" id="UP000790787">
    <property type="component" value="Chromosome 23"/>
</dbReference>
<dbReference type="PANTHER" id="PTHR33116">
    <property type="entry name" value="REVERSE TRANSCRIPTASE ZINC-BINDING DOMAIN-CONTAINING PROTEIN-RELATED-RELATED"/>
    <property type="match status" value="1"/>
</dbReference>
<reference evidence="2" key="2">
    <citation type="submission" date="2025-08" db="UniProtKB">
        <authorList>
            <consortium name="RefSeq"/>
        </authorList>
    </citation>
    <scope>IDENTIFICATION</scope>
    <source>
        <tissue evidence="2">Leaf</tissue>
    </source>
</reference>
<dbReference type="PANTHER" id="PTHR33116:SF67">
    <property type="entry name" value="REVERSE TRANSCRIPTASE"/>
    <property type="match status" value="1"/>
</dbReference>
<accession>A0A1S3Z3W4</accession>
<dbReference type="AlphaFoldDB" id="A0A1S3Z3W4"/>
<name>A0A1S3Z3W4_TOBAC</name>
<proteinExistence type="predicted"/>
<dbReference type="PaxDb" id="4097-A0A1S3Z3W4"/>